<dbReference type="KEGG" id="eao:BD94_2875"/>
<sequence>MKKVVRAALAFLIPIAIEFVIKKITEKRKEKRDQSPETLPNA</sequence>
<evidence type="ECO:0000313" key="1">
    <source>
        <dbReference type="EMBL" id="AIL46650.1"/>
    </source>
</evidence>
<reference evidence="1" key="2">
    <citation type="journal article" date="2015" name="Genome Biol. Evol.">
        <title>Complete Genome Sequence and Transcriptomic Analysis of the Novel Pathogen Elizabethkingia anophelis in Response to Oxidative Stress.</title>
        <authorList>
            <person name="Li Y."/>
            <person name="Liu Y."/>
            <person name="Chew S.C."/>
            <person name="Tay M."/>
            <person name="Salido M.M."/>
            <person name="Teo J."/>
            <person name="Lauro F.M."/>
            <person name="Givskov M."/>
            <person name="Yang L."/>
        </authorList>
    </citation>
    <scope>NUCLEOTIDE SEQUENCE</scope>
    <source>
        <strain evidence="1">NUHP1</strain>
    </source>
</reference>
<dbReference type="AlphaFoldDB" id="A0A077EMA1"/>
<evidence type="ECO:0000313" key="2">
    <source>
        <dbReference type="Proteomes" id="UP000028933"/>
    </source>
</evidence>
<dbReference type="RefSeq" id="WP_255024943.1">
    <property type="nucleotide sequence ID" value="NZ_CP007547.1"/>
</dbReference>
<dbReference type="HOGENOM" id="CLU_3250829_0_0_10"/>
<reference evidence="1" key="1">
    <citation type="journal article" date="2013" name="Lancet">
        <title>First case of E anophelis outbreak in an intensive-care unit.</title>
        <authorList>
            <person name="Teo J."/>
            <person name="Tan S.Y."/>
            <person name="Tay M."/>
            <person name="Ding Y."/>
            <person name="Kjelleberg S."/>
            <person name="Givskov M."/>
            <person name="Lin R.T."/>
            <person name="Yang L."/>
        </authorList>
    </citation>
    <scope>NUCLEOTIDE SEQUENCE [LARGE SCALE GENOMIC DNA]</scope>
    <source>
        <strain evidence="1">NUHP1</strain>
    </source>
</reference>
<dbReference type="Proteomes" id="UP000028933">
    <property type="component" value="Chromosome"/>
</dbReference>
<dbReference type="GeneID" id="75083233"/>
<dbReference type="EMBL" id="CP007547">
    <property type="protein sequence ID" value="AIL46650.1"/>
    <property type="molecule type" value="Genomic_DNA"/>
</dbReference>
<proteinExistence type="predicted"/>
<organism evidence="1 2">
    <name type="scientific">Elizabethkingia anophelis NUHP1</name>
    <dbReference type="NCBI Taxonomy" id="1338011"/>
    <lineage>
        <taxon>Bacteria</taxon>
        <taxon>Pseudomonadati</taxon>
        <taxon>Bacteroidota</taxon>
        <taxon>Flavobacteriia</taxon>
        <taxon>Flavobacteriales</taxon>
        <taxon>Weeksellaceae</taxon>
        <taxon>Elizabethkingia</taxon>
    </lineage>
</organism>
<protein>
    <submittedName>
        <fullName evidence="1">Uncharacterized protein</fullName>
    </submittedName>
</protein>
<gene>
    <name evidence="1" type="ORF">BD94_2875</name>
</gene>
<name>A0A077EMA1_9FLAO</name>
<accession>A0A077EMA1</accession>